<evidence type="ECO:0000313" key="3">
    <source>
        <dbReference type="Proteomes" id="UP001219956"/>
    </source>
</evidence>
<dbReference type="CDD" id="cd00865">
    <property type="entry name" value="PEBP_bact_arch"/>
    <property type="match status" value="1"/>
</dbReference>
<dbReference type="InterPro" id="IPR005247">
    <property type="entry name" value="YbhB_YbcL/LppC-like"/>
</dbReference>
<feature type="signal peptide" evidence="1">
    <location>
        <begin position="1"/>
        <end position="19"/>
    </location>
</feature>
<evidence type="ECO:0000313" key="2">
    <source>
        <dbReference type="EMBL" id="MDC7716287.1"/>
    </source>
</evidence>
<reference evidence="2 3" key="1">
    <citation type="submission" date="2023-01" db="EMBL/GenBank/DDBJ databases">
        <title>Novel species of the genus Vogesella isolated from rivers.</title>
        <authorList>
            <person name="Lu H."/>
        </authorList>
    </citation>
    <scope>NUCLEOTIDE SEQUENCE [LARGE SCALE GENOMIC DNA]</scope>
    <source>
        <strain evidence="2 3">DC21W</strain>
    </source>
</reference>
<dbReference type="InterPro" id="IPR036610">
    <property type="entry name" value="PEBP-like_sf"/>
</dbReference>
<accession>A0ABT5IUP8</accession>
<proteinExistence type="predicted"/>
<dbReference type="EMBL" id="JAQQLF010000004">
    <property type="protein sequence ID" value="MDC7716287.1"/>
    <property type="molecule type" value="Genomic_DNA"/>
</dbReference>
<dbReference type="PANTHER" id="PTHR30289">
    <property type="entry name" value="UNCHARACTERIZED PROTEIN YBCL-RELATED"/>
    <property type="match status" value="1"/>
</dbReference>
<dbReference type="Proteomes" id="UP001219956">
    <property type="component" value="Unassembled WGS sequence"/>
</dbReference>
<organism evidence="2 3">
    <name type="scientific">Vogesella aquatica</name>
    <dbReference type="NCBI Taxonomy" id="2984206"/>
    <lineage>
        <taxon>Bacteria</taxon>
        <taxon>Pseudomonadati</taxon>
        <taxon>Pseudomonadota</taxon>
        <taxon>Betaproteobacteria</taxon>
        <taxon>Neisseriales</taxon>
        <taxon>Chromobacteriaceae</taxon>
        <taxon>Vogesella</taxon>
    </lineage>
</organism>
<gene>
    <name evidence="2" type="ORF">PQU95_03505</name>
</gene>
<protein>
    <submittedName>
        <fullName evidence="2">YbhB/YbcL family Raf kinase inhibitor-like protein</fullName>
    </submittedName>
</protein>
<name>A0ABT5IUP8_9NEIS</name>
<dbReference type="SUPFAM" id="SSF49777">
    <property type="entry name" value="PEBP-like"/>
    <property type="match status" value="1"/>
</dbReference>
<dbReference type="InterPro" id="IPR008914">
    <property type="entry name" value="PEBP"/>
</dbReference>
<dbReference type="NCBIfam" id="TIGR00481">
    <property type="entry name" value="YbhB/YbcL family Raf kinase inhibitor-like protein"/>
    <property type="match status" value="1"/>
</dbReference>
<dbReference type="Gene3D" id="3.90.280.10">
    <property type="entry name" value="PEBP-like"/>
    <property type="match status" value="1"/>
</dbReference>
<dbReference type="RefSeq" id="WP_272750713.1">
    <property type="nucleotide sequence ID" value="NZ_JAQQLF010000004.1"/>
</dbReference>
<feature type="chain" id="PRO_5045093224" evidence="1">
    <location>
        <begin position="20"/>
        <end position="179"/>
    </location>
</feature>
<keyword evidence="3" id="KW-1185">Reference proteome</keyword>
<keyword evidence="2" id="KW-0649">Protein kinase inhibitor</keyword>
<comment type="caution">
    <text evidence="2">The sequence shown here is derived from an EMBL/GenBank/DDBJ whole genome shotgun (WGS) entry which is preliminary data.</text>
</comment>
<dbReference type="PANTHER" id="PTHR30289:SF1">
    <property type="entry name" value="PEBP (PHOSPHATIDYLETHANOLAMINE-BINDING PROTEIN) FAMILY PROTEIN"/>
    <property type="match status" value="1"/>
</dbReference>
<evidence type="ECO:0000256" key="1">
    <source>
        <dbReference type="SAM" id="SignalP"/>
    </source>
</evidence>
<dbReference type="Pfam" id="PF01161">
    <property type="entry name" value="PBP"/>
    <property type="match status" value="1"/>
</dbReference>
<keyword evidence="1" id="KW-0732">Signal</keyword>
<sequence>MSRLALASLLAALAIPATAFELSSPDVQDGQALAKAQEFNSFGCNGSNVSPALSWQNAPAGTKSFAITVYDPDAPTGSGWWHWVLFDLPASSNGLPAGAGNAKGKRPAGSIQSLTDFGGPGFGGACPPQGDKPHRYIFTVHALKVSKLALDSKAMPALVGYMLNANSLGKASLTATYQR</sequence>
<dbReference type="GO" id="GO:0004860">
    <property type="term" value="F:protein kinase inhibitor activity"/>
    <property type="evidence" value="ECO:0007669"/>
    <property type="project" value="UniProtKB-KW"/>
</dbReference>